<dbReference type="Proteomes" id="UP000199608">
    <property type="component" value="Unassembled WGS sequence"/>
</dbReference>
<proteinExistence type="predicted"/>
<dbReference type="EMBL" id="FNLL01000001">
    <property type="protein sequence ID" value="SDT84615.1"/>
    <property type="molecule type" value="Genomic_DNA"/>
</dbReference>
<protein>
    <submittedName>
        <fullName evidence="1">Outer membrane lipoprotein</fullName>
    </submittedName>
</protein>
<dbReference type="Gene3D" id="1.25.40.10">
    <property type="entry name" value="Tetratricopeptide repeat domain"/>
    <property type="match status" value="1"/>
</dbReference>
<reference evidence="2" key="1">
    <citation type="submission" date="2016-10" db="EMBL/GenBank/DDBJ databases">
        <authorList>
            <person name="Varghese N."/>
            <person name="Submissions S."/>
        </authorList>
    </citation>
    <scope>NUCLEOTIDE SEQUENCE [LARGE SCALE GENOMIC DNA]</scope>
    <source>
        <strain evidence="2">DSM 3384</strain>
    </source>
</reference>
<accession>A0A1H2DP00</accession>
<name>A0A1H2DP00_9BACT</name>
<gene>
    <name evidence="1" type="ORF">SAMN04487931_101325</name>
</gene>
<dbReference type="InterPro" id="IPR011990">
    <property type="entry name" value="TPR-like_helical_dom_sf"/>
</dbReference>
<dbReference type="InterPro" id="IPR019734">
    <property type="entry name" value="TPR_rpt"/>
</dbReference>
<dbReference type="SUPFAM" id="SSF48452">
    <property type="entry name" value="TPR-like"/>
    <property type="match status" value="1"/>
</dbReference>
<organism evidence="1 2">
    <name type="scientific">Desulfobacula phenolica</name>
    <dbReference type="NCBI Taxonomy" id="90732"/>
    <lineage>
        <taxon>Bacteria</taxon>
        <taxon>Pseudomonadati</taxon>
        <taxon>Thermodesulfobacteriota</taxon>
        <taxon>Desulfobacteria</taxon>
        <taxon>Desulfobacterales</taxon>
        <taxon>Desulfobacteraceae</taxon>
        <taxon>Desulfobacula</taxon>
    </lineage>
</organism>
<keyword evidence="1" id="KW-0449">Lipoprotein</keyword>
<dbReference type="RefSeq" id="WP_092229782.1">
    <property type="nucleotide sequence ID" value="NZ_FNLL01000001.1"/>
</dbReference>
<sequence length="392" mass="43645">MNSIFSIMVFILSLAILLFSPVSVFPADVVMADVVMVDAQKQYQLAQTLFEEKEFSAAAHEYIRFFHLFPHHERVVEARYNTGVSFFNAGRFDDAVRHLAAVAELGTDLKFVPDRLKSGRTKFDGTKFDGTQSGLAVDAMFKLSEVYVAMDKPGMAVSVLRNLVTLTRAGDLEINLKSGADFISPLPLETDLKPVPGGTQSVSEIGSIGDRACFVLGWLLLDKADVLKSRSDYPVYPVREAEKYFSMISLEGKKKYRMENSIASLEKIGQLKKKIPAVAGALSVVPGGGFLYCERYQDALVSFLLNSSLMLAAYESFENDNKFLGGAICFVEAGFYTGNIYGSITSAHKYNQTKQKQFIDSLKQDYRDHKNKVSFHPGFVKNGMAFMLKYKF</sequence>
<evidence type="ECO:0000313" key="1">
    <source>
        <dbReference type="EMBL" id="SDT84615.1"/>
    </source>
</evidence>
<keyword evidence="2" id="KW-1185">Reference proteome</keyword>
<evidence type="ECO:0000313" key="2">
    <source>
        <dbReference type="Proteomes" id="UP000199608"/>
    </source>
</evidence>
<dbReference type="Pfam" id="PF13174">
    <property type="entry name" value="TPR_6"/>
    <property type="match status" value="1"/>
</dbReference>
<dbReference type="AlphaFoldDB" id="A0A1H2DP00"/>